<evidence type="ECO:0000313" key="2">
    <source>
        <dbReference type="EMBL" id="BAD05252.1"/>
    </source>
</evidence>
<evidence type="ECO:0000256" key="1">
    <source>
        <dbReference type="SAM" id="MobiDB-lite"/>
    </source>
</evidence>
<protein>
    <submittedName>
        <fullName evidence="2">Uncharacterized protein</fullName>
    </submittedName>
</protein>
<sequence length="75" mass="8021">MPPLPHPSGDQGHHHPSEAKATFAATAHHHYSDPEDHMITRGGRRADLEVPELGQSRYGIGATAIANDDESVCGN</sequence>
<feature type="region of interest" description="Disordered" evidence="1">
    <location>
        <begin position="1"/>
        <end position="43"/>
    </location>
</feature>
<feature type="compositionally biased region" description="Basic and acidic residues" evidence="1">
    <location>
        <begin position="30"/>
        <end position="43"/>
    </location>
</feature>
<name>Q6ZJP4_ORYSJ</name>
<dbReference type="AlphaFoldDB" id="Q6ZJP4"/>
<reference evidence="3" key="2">
    <citation type="journal article" date="2008" name="Nucleic Acids Res.">
        <title>The rice annotation project database (RAP-DB): 2008 update.</title>
        <authorList>
            <consortium name="The rice annotation project (RAP)"/>
        </authorList>
    </citation>
    <scope>GENOME REANNOTATION</scope>
    <source>
        <strain evidence="3">cv. Nipponbare</strain>
    </source>
</reference>
<accession>Q6ZJP4</accession>
<proteinExistence type="predicted"/>
<reference evidence="3" key="1">
    <citation type="journal article" date="2005" name="Nature">
        <title>The map-based sequence of the rice genome.</title>
        <authorList>
            <consortium name="International rice genome sequencing project (IRGSP)"/>
            <person name="Matsumoto T."/>
            <person name="Wu J."/>
            <person name="Kanamori H."/>
            <person name="Katayose Y."/>
            <person name="Fujisawa M."/>
            <person name="Namiki N."/>
            <person name="Mizuno H."/>
            <person name="Yamamoto K."/>
            <person name="Antonio B.A."/>
            <person name="Baba T."/>
            <person name="Sakata K."/>
            <person name="Nagamura Y."/>
            <person name="Aoki H."/>
            <person name="Arikawa K."/>
            <person name="Arita K."/>
            <person name="Bito T."/>
            <person name="Chiden Y."/>
            <person name="Fujitsuka N."/>
            <person name="Fukunaka R."/>
            <person name="Hamada M."/>
            <person name="Harada C."/>
            <person name="Hayashi A."/>
            <person name="Hijishita S."/>
            <person name="Honda M."/>
            <person name="Hosokawa S."/>
            <person name="Ichikawa Y."/>
            <person name="Idonuma A."/>
            <person name="Iijima M."/>
            <person name="Ikeda M."/>
            <person name="Ikeno M."/>
            <person name="Ito K."/>
            <person name="Ito S."/>
            <person name="Ito T."/>
            <person name="Ito Y."/>
            <person name="Ito Y."/>
            <person name="Iwabuchi A."/>
            <person name="Kamiya K."/>
            <person name="Karasawa W."/>
            <person name="Kurita K."/>
            <person name="Katagiri S."/>
            <person name="Kikuta A."/>
            <person name="Kobayashi H."/>
            <person name="Kobayashi N."/>
            <person name="Machita K."/>
            <person name="Maehara T."/>
            <person name="Masukawa M."/>
            <person name="Mizubayashi T."/>
            <person name="Mukai Y."/>
            <person name="Nagasaki H."/>
            <person name="Nagata Y."/>
            <person name="Naito S."/>
            <person name="Nakashima M."/>
            <person name="Nakama Y."/>
            <person name="Nakamichi Y."/>
            <person name="Nakamura M."/>
            <person name="Meguro A."/>
            <person name="Negishi M."/>
            <person name="Ohta I."/>
            <person name="Ohta T."/>
            <person name="Okamoto M."/>
            <person name="Ono N."/>
            <person name="Saji S."/>
            <person name="Sakaguchi M."/>
            <person name="Sakai K."/>
            <person name="Shibata M."/>
            <person name="Shimokawa T."/>
            <person name="Song J."/>
            <person name="Takazaki Y."/>
            <person name="Terasawa K."/>
            <person name="Tsugane M."/>
            <person name="Tsuji K."/>
            <person name="Ueda S."/>
            <person name="Waki K."/>
            <person name="Yamagata H."/>
            <person name="Yamamoto M."/>
            <person name="Yamamoto S."/>
            <person name="Yamane H."/>
            <person name="Yoshiki S."/>
            <person name="Yoshihara R."/>
            <person name="Yukawa K."/>
            <person name="Zhong H."/>
            <person name="Yano M."/>
            <person name="Yuan Q."/>
            <person name="Ouyang S."/>
            <person name="Liu J."/>
            <person name="Jones K.M."/>
            <person name="Gansberger K."/>
            <person name="Moffat K."/>
            <person name="Hill J."/>
            <person name="Bera J."/>
            <person name="Fadrosh D."/>
            <person name="Jin S."/>
            <person name="Johri S."/>
            <person name="Kim M."/>
            <person name="Overton L."/>
            <person name="Reardon M."/>
            <person name="Tsitrin T."/>
            <person name="Vuong H."/>
            <person name="Weaver B."/>
            <person name="Ciecko A."/>
            <person name="Tallon L."/>
            <person name="Jackson J."/>
            <person name="Pai G."/>
            <person name="Aken S.V."/>
            <person name="Utterback T."/>
            <person name="Reidmuller S."/>
            <person name="Feldblyum T."/>
            <person name="Hsiao J."/>
            <person name="Zismann V."/>
            <person name="Iobst S."/>
            <person name="de Vazeille A.R."/>
            <person name="Buell C.R."/>
            <person name="Ying K."/>
            <person name="Li Y."/>
            <person name="Lu T."/>
            <person name="Huang Y."/>
            <person name="Zhao Q."/>
            <person name="Feng Q."/>
            <person name="Zhang L."/>
            <person name="Zhu J."/>
            <person name="Weng Q."/>
            <person name="Mu J."/>
            <person name="Lu Y."/>
            <person name="Fan D."/>
            <person name="Liu Y."/>
            <person name="Guan J."/>
            <person name="Zhang Y."/>
            <person name="Yu S."/>
            <person name="Liu X."/>
            <person name="Zhang Y."/>
            <person name="Hong G."/>
            <person name="Han B."/>
            <person name="Choisne N."/>
            <person name="Demange N."/>
            <person name="Orjeda G."/>
            <person name="Samain S."/>
            <person name="Cattolico L."/>
            <person name="Pelletier E."/>
            <person name="Couloux A."/>
            <person name="Segurens B."/>
            <person name="Wincker P."/>
            <person name="D'Hont A."/>
            <person name="Scarpelli C."/>
            <person name="Weissenbach J."/>
            <person name="Salanoubat M."/>
            <person name="Quetier F."/>
            <person name="Yu Y."/>
            <person name="Kim H.R."/>
            <person name="Rambo T."/>
            <person name="Currie J."/>
            <person name="Collura K."/>
            <person name="Luo M."/>
            <person name="Yang T."/>
            <person name="Ammiraju J.S.S."/>
            <person name="Engler F."/>
            <person name="Soderlund C."/>
            <person name="Wing R.A."/>
            <person name="Palmer L.E."/>
            <person name="de la Bastide M."/>
            <person name="Spiegel L."/>
            <person name="Nascimento L."/>
            <person name="Zutavern T."/>
            <person name="O'Shaughnessy A."/>
            <person name="Dike S."/>
            <person name="Dedhia N."/>
            <person name="Preston R."/>
            <person name="Balija V."/>
            <person name="McCombie W.R."/>
            <person name="Chow T."/>
            <person name="Chen H."/>
            <person name="Chung M."/>
            <person name="Chen C."/>
            <person name="Shaw J."/>
            <person name="Wu H."/>
            <person name="Hsiao K."/>
            <person name="Chao Y."/>
            <person name="Chu M."/>
            <person name="Cheng C."/>
            <person name="Hour A."/>
            <person name="Lee P."/>
            <person name="Lin S."/>
            <person name="Lin Y."/>
            <person name="Liou J."/>
            <person name="Liu S."/>
            <person name="Hsing Y."/>
            <person name="Raghuvanshi S."/>
            <person name="Mohanty A."/>
            <person name="Bharti A.K."/>
            <person name="Gaur A."/>
            <person name="Gupta V."/>
            <person name="Kumar D."/>
            <person name="Ravi V."/>
            <person name="Vij S."/>
            <person name="Kapur A."/>
            <person name="Khurana P."/>
            <person name="Khurana P."/>
            <person name="Khurana J.P."/>
            <person name="Tyagi A.K."/>
            <person name="Gaikwad K."/>
            <person name="Singh A."/>
            <person name="Dalal V."/>
            <person name="Srivastava S."/>
            <person name="Dixit A."/>
            <person name="Pal A.K."/>
            <person name="Ghazi I.A."/>
            <person name="Yadav M."/>
            <person name="Pandit A."/>
            <person name="Bhargava A."/>
            <person name="Sureshbabu K."/>
            <person name="Batra K."/>
            <person name="Sharma T.R."/>
            <person name="Mohapatra T."/>
            <person name="Singh N.K."/>
            <person name="Messing J."/>
            <person name="Nelson A.B."/>
            <person name="Fuks G."/>
            <person name="Kavchok S."/>
            <person name="Keizer G."/>
            <person name="Linton E."/>
            <person name="Llaca V."/>
            <person name="Song R."/>
            <person name="Tanyolac B."/>
            <person name="Young S."/>
            <person name="Ho-Il K."/>
            <person name="Hahn J.H."/>
            <person name="Sangsakoo G."/>
            <person name="Vanavichit A."/>
            <person name="de Mattos Luiz.A.T."/>
            <person name="Zimmer P.D."/>
            <person name="Malone G."/>
            <person name="Dellagostin O."/>
            <person name="de Oliveira A.C."/>
            <person name="Bevan M."/>
            <person name="Bancroft I."/>
            <person name="Minx P."/>
            <person name="Cordum H."/>
            <person name="Wilson R."/>
            <person name="Cheng Z."/>
            <person name="Jin W."/>
            <person name="Jiang J."/>
            <person name="Leong S.A."/>
            <person name="Iwama H."/>
            <person name="Gojobori T."/>
            <person name="Itoh T."/>
            <person name="Niimura Y."/>
            <person name="Fujii Y."/>
            <person name="Habara T."/>
            <person name="Sakai H."/>
            <person name="Sato Y."/>
            <person name="Wilson G."/>
            <person name="Kumar K."/>
            <person name="McCouch S."/>
            <person name="Juretic N."/>
            <person name="Hoen D."/>
            <person name="Wright S."/>
            <person name="Bruskiewich R."/>
            <person name="Bureau T."/>
            <person name="Miyao A."/>
            <person name="Hirochika H."/>
            <person name="Nishikawa T."/>
            <person name="Kadowaki K."/>
            <person name="Sugiura M."/>
            <person name="Burr B."/>
            <person name="Sasaki T."/>
        </authorList>
    </citation>
    <scope>NUCLEOTIDE SEQUENCE [LARGE SCALE GENOMIC DNA]</scope>
    <source>
        <strain evidence="3">cv. Nipponbare</strain>
    </source>
</reference>
<organism evidence="2 3">
    <name type="scientific">Oryza sativa subsp. japonica</name>
    <name type="common">Rice</name>
    <dbReference type="NCBI Taxonomy" id="39947"/>
    <lineage>
        <taxon>Eukaryota</taxon>
        <taxon>Viridiplantae</taxon>
        <taxon>Streptophyta</taxon>
        <taxon>Embryophyta</taxon>
        <taxon>Tracheophyta</taxon>
        <taxon>Spermatophyta</taxon>
        <taxon>Magnoliopsida</taxon>
        <taxon>Liliopsida</taxon>
        <taxon>Poales</taxon>
        <taxon>Poaceae</taxon>
        <taxon>BOP clade</taxon>
        <taxon>Oryzoideae</taxon>
        <taxon>Oryzeae</taxon>
        <taxon>Oryzinae</taxon>
        <taxon>Oryza</taxon>
        <taxon>Oryza sativa</taxon>
    </lineage>
</organism>
<evidence type="ECO:0000313" key="3">
    <source>
        <dbReference type="Proteomes" id="UP000000763"/>
    </source>
</evidence>
<dbReference type="EMBL" id="AP003907">
    <property type="protein sequence ID" value="BAD05252.1"/>
    <property type="molecule type" value="Genomic_DNA"/>
</dbReference>
<dbReference type="Proteomes" id="UP000000763">
    <property type="component" value="Chromosome 8"/>
</dbReference>
<gene>
    <name evidence="2" type="primary">OJ1217_D10.25</name>
</gene>